<organism evidence="1 2">
    <name type="scientific">Pseudonaja textilis</name>
    <name type="common">Eastern brown snake</name>
    <dbReference type="NCBI Taxonomy" id="8673"/>
    <lineage>
        <taxon>Eukaryota</taxon>
        <taxon>Metazoa</taxon>
        <taxon>Chordata</taxon>
        <taxon>Craniata</taxon>
        <taxon>Vertebrata</taxon>
        <taxon>Euteleostomi</taxon>
        <taxon>Lepidosauria</taxon>
        <taxon>Squamata</taxon>
        <taxon>Bifurcata</taxon>
        <taxon>Unidentata</taxon>
        <taxon>Episquamata</taxon>
        <taxon>Toxicofera</taxon>
        <taxon>Serpentes</taxon>
        <taxon>Colubroidea</taxon>
        <taxon>Elapidae</taxon>
        <taxon>Hydrophiinae</taxon>
        <taxon>Pseudonaja</taxon>
    </lineage>
</organism>
<name>A0A670Z6F5_PSETE</name>
<accession>A0A670Z6F5</accession>
<reference evidence="1" key="2">
    <citation type="submission" date="2025-09" db="UniProtKB">
        <authorList>
            <consortium name="Ensembl"/>
        </authorList>
    </citation>
    <scope>IDENTIFICATION</scope>
</reference>
<dbReference type="Proteomes" id="UP000472273">
    <property type="component" value="Unplaced"/>
</dbReference>
<dbReference type="AlphaFoldDB" id="A0A670Z6F5"/>
<sequence>MTIQSYKAQKKVTYGCFSLLLPLQHPHDHVIKIQMFYNGAEDIDVLPNGLAFISSVSSHEPARRRRRGRREAG</sequence>
<dbReference type="Ensembl" id="ENSPTXT00000020261.1">
    <property type="protein sequence ID" value="ENSPTXP00000019662.1"/>
    <property type="gene ID" value="ENSPTXG00000013587.1"/>
</dbReference>
<evidence type="ECO:0000313" key="1">
    <source>
        <dbReference type="Ensembl" id="ENSPTXP00000019662.1"/>
    </source>
</evidence>
<evidence type="ECO:0000313" key="2">
    <source>
        <dbReference type="Proteomes" id="UP000472273"/>
    </source>
</evidence>
<reference evidence="1" key="1">
    <citation type="submission" date="2025-08" db="UniProtKB">
        <authorList>
            <consortium name="Ensembl"/>
        </authorList>
    </citation>
    <scope>IDENTIFICATION</scope>
</reference>
<proteinExistence type="predicted"/>
<protein>
    <submittedName>
        <fullName evidence="1">Uncharacterized protein</fullName>
    </submittedName>
</protein>
<keyword evidence="2" id="KW-1185">Reference proteome</keyword>